<dbReference type="EMBL" id="CP017298">
    <property type="protein sequence ID" value="AOS46597.1"/>
    <property type="molecule type" value="Genomic_DNA"/>
</dbReference>
<sequence length="170" mass="18533">MIGRRLQGGTMPDQPDSPGSHGDQRPPSFGLGRIVIALFWLLGAWILVVAVVDLFHHNADEPWGPPILAVLAGAVYLAAATALTHNGRRMRIVGWTSIGVTIAAPLVLWVAGLGVPELNGPRSAWTGLGSDFYYAPLAVSLIGLVWMWRSNPRRIVEIAESIERPSRWQR</sequence>
<organism evidence="3 4">
    <name type="scientific">Pauljensenia hongkongensis</name>
    <dbReference type="NCBI Taxonomy" id="178339"/>
    <lineage>
        <taxon>Bacteria</taxon>
        <taxon>Bacillati</taxon>
        <taxon>Actinomycetota</taxon>
        <taxon>Actinomycetes</taxon>
        <taxon>Actinomycetales</taxon>
        <taxon>Actinomycetaceae</taxon>
        <taxon>Pauljensenia</taxon>
    </lineage>
</organism>
<keyword evidence="2" id="KW-0472">Membrane</keyword>
<dbReference type="KEGG" id="phon:BH719_00750"/>
<feature type="transmembrane region" description="Helical" evidence="2">
    <location>
        <begin position="34"/>
        <end position="55"/>
    </location>
</feature>
<protein>
    <recommendedName>
        <fullName evidence="5">Integral membrane protein</fullName>
    </recommendedName>
</protein>
<evidence type="ECO:0000256" key="1">
    <source>
        <dbReference type="SAM" id="MobiDB-lite"/>
    </source>
</evidence>
<dbReference type="STRING" id="178339.BH719_00750"/>
<dbReference type="Proteomes" id="UP000095214">
    <property type="component" value="Chromosome"/>
</dbReference>
<evidence type="ECO:0000313" key="4">
    <source>
        <dbReference type="Proteomes" id="UP000095214"/>
    </source>
</evidence>
<gene>
    <name evidence="3" type="ORF">BH719_00750</name>
</gene>
<reference evidence="3 4" key="1">
    <citation type="submission" date="2016-09" db="EMBL/GenBank/DDBJ databases">
        <title>Complete genome sequence of Actinomyces hongkongensis HKU8.</title>
        <authorList>
            <person name="Gao Y.-X."/>
            <person name="Zhou Y.-Y."/>
            <person name="Xie Y."/>
            <person name="Wang M."/>
            <person name="Wang S.-J."/>
            <person name="Shen S.-G."/>
        </authorList>
    </citation>
    <scope>NUCLEOTIDE SEQUENCE [LARGE SCALE GENOMIC DNA]</scope>
    <source>
        <strain evidence="3 4">HKU8</strain>
    </source>
</reference>
<name>A0A1D8B0C9_9ACTO</name>
<feature type="region of interest" description="Disordered" evidence="1">
    <location>
        <begin position="1"/>
        <end position="24"/>
    </location>
</feature>
<feature type="transmembrane region" description="Helical" evidence="2">
    <location>
        <begin position="92"/>
        <end position="112"/>
    </location>
</feature>
<keyword evidence="4" id="KW-1185">Reference proteome</keyword>
<accession>A0A1D8B0C9</accession>
<keyword evidence="2" id="KW-0812">Transmembrane</keyword>
<feature type="transmembrane region" description="Helical" evidence="2">
    <location>
        <begin position="132"/>
        <end position="148"/>
    </location>
</feature>
<dbReference type="AlphaFoldDB" id="A0A1D8B0C9"/>
<evidence type="ECO:0008006" key="5">
    <source>
        <dbReference type="Google" id="ProtNLM"/>
    </source>
</evidence>
<keyword evidence="2" id="KW-1133">Transmembrane helix</keyword>
<evidence type="ECO:0000256" key="2">
    <source>
        <dbReference type="SAM" id="Phobius"/>
    </source>
</evidence>
<proteinExistence type="predicted"/>
<evidence type="ECO:0000313" key="3">
    <source>
        <dbReference type="EMBL" id="AOS46597.1"/>
    </source>
</evidence>
<feature type="transmembrane region" description="Helical" evidence="2">
    <location>
        <begin position="67"/>
        <end position="85"/>
    </location>
</feature>